<evidence type="ECO:0000256" key="2">
    <source>
        <dbReference type="ARBA" id="ARBA00006432"/>
    </source>
</evidence>
<dbReference type="GO" id="GO:0005737">
    <property type="term" value="C:cytoplasm"/>
    <property type="evidence" value="ECO:0007669"/>
    <property type="project" value="TreeGrafter"/>
</dbReference>
<dbReference type="GO" id="GO:0043041">
    <property type="term" value="P:amino acid activation for nonribosomal peptide biosynthetic process"/>
    <property type="evidence" value="ECO:0007669"/>
    <property type="project" value="TreeGrafter"/>
</dbReference>
<keyword evidence="3" id="KW-0596">Phosphopantetheine</keyword>
<dbReference type="GO" id="GO:0044550">
    <property type="term" value="P:secondary metabolite biosynthetic process"/>
    <property type="evidence" value="ECO:0007669"/>
    <property type="project" value="UniProtKB-ARBA"/>
</dbReference>
<dbReference type="PANTHER" id="PTHR45527">
    <property type="entry name" value="NONRIBOSOMAL PEPTIDE SYNTHETASE"/>
    <property type="match status" value="1"/>
</dbReference>
<comment type="cofactor">
    <cofactor evidence="1">
        <name>pantetheine 4'-phosphate</name>
        <dbReference type="ChEBI" id="CHEBI:47942"/>
    </cofactor>
</comment>
<evidence type="ECO:0000259" key="5">
    <source>
        <dbReference type="PROSITE" id="PS50075"/>
    </source>
</evidence>
<evidence type="ECO:0000256" key="1">
    <source>
        <dbReference type="ARBA" id="ARBA00001957"/>
    </source>
</evidence>
<dbReference type="SUPFAM" id="SSF52777">
    <property type="entry name" value="CoA-dependent acyltransferases"/>
    <property type="match status" value="4"/>
</dbReference>
<dbReference type="Gene3D" id="3.40.50.980">
    <property type="match status" value="2"/>
</dbReference>
<dbReference type="InterPro" id="IPR025110">
    <property type="entry name" value="AMP-bd_C"/>
</dbReference>
<evidence type="ECO:0000313" key="7">
    <source>
        <dbReference type="Proteomes" id="UP000190166"/>
    </source>
</evidence>
<dbReference type="PROSITE" id="PS50075">
    <property type="entry name" value="CARRIER"/>
    <property type="match status" value="1"/>
</dbReference>
<dbReference type="Gene3D" id="3.30.559.10">
    <property type="entry name" value="Chloramphenicol acetyltransferase-like domain"/>
    <property type="match status" value="2"/>
</dbReference>
<comment type="similarity">
    <text evidence="2">Belongs to the ATP-dependent AMP-binding enzyme family.</text>
</comment>
<dbReference type="InterPro" id="IPR010071">
    <property type="entry name" value="AA_adenyl_dom"/>
</dbReference>
<dbReference type="CDD" id="cd19531">
    <property type="entry name" value="LCL_NRPS-like"/>
    <property type="match status" value="2"/>
</dbReference>
<organism evidence="6 7">
    <name type="scientific">Chitinophaga ginsengisegetis</name>
    <dbReference type="NCBI Taxonomy" id="393003"/>
    <lineage>
        <taxon>Bacteria</taxon>
        <taxon>Pseudomonadati</taxon>
        <taxon>Bacteroidota</taxon>
        <taxon>Chitinophagia</taxon>
        <taxon>Chitinophagales</taxon>
        <taxon>Chitinophagaceae</taxon>
        <taxon>Chitinophaga</taxon>
    </lineage>
</organism>
<dbReference type="Gene3D" id="2.30.38.10">
    <property type="entry name" value="Luciferase, Domain 3"/>
    <property type="match status" value="1"/>
</dbReference>
<sequence length="1542" mass="175991">MRIDEYITRLRKENNIVISVADNDVKVRGDKAALTQEIIASIRRRKPEILDFFSSVRSGEVAPPVRIMSGTGCYRLSAVQKRLYFLHEMNRTSLAYNMPQGVRIVGALDVLKLEDSFRQLIGRHEALRTQFDVVDGEIVQSVLAAPVFSIEHYKQEHNDMQTKVQGFIRPFDLKHAPLIRVGLFESEVEKILIVDIHHIISDGISNSVLMQEFLSLYNDQLLPGVRLQYKDYAEWQQNKIKEEQVQQQRVFWSNKFSPVPPVIDLPYNFSRPLHKTYKGSAVIFQLDELQSARLRSIAREEHTTIFMLLLAVYNILLSKLTNQEDIVVGTPTSGRFHEDVERTIGPFVNTIALRNFPREDRSFRDFLQEIKSTAIEAFDHQDWDYEMLVRDLEIDRSSGRNPLFDVFMAVQNFEQQEFSLPGMKLSRLKATKEISKFDLSLLVTEHQSIFTFEFEYAADLFERQTIERWAGYFQQIINEVVNNVNISLANIEMVPPDEQHLLLHRFNDTATAYPNKTITAVFDEQVRKTPDNIALRFHNGSNTYLELQERVDKTARYLSEVKGLKKGELVGVMMDRNEWLIPAVFGILKAGGVYVPVDPGHPAQRIKSVLKDAGIHMVLAWNPSGDMQCSSDYQLLDLNRVIPEILSQQAGFENAGLSGQDLAYIIFTSGSTGKPKGVMIEHHSVINRLYWMQKEYPLREESVLLQKTPLVFDVSVWELFWWAFTGASLCLLEPGAEKEPAKIVAAISENGVTTIHFVPSMLSAFLPVLDASFDFTRLHTLKQVFSSGEELKAEHVGMFRDSLFRNCGSSLINLYGPTEATVDVTHYNCTMEETSKPVPIGKPIDNTRLYILTANGKPAPVGVAGELHIAGAGLARGYLNNPELTDSKFIQHPVIKGERIYKTGDLARWTPDGNVEFLCRIDNQVKVRGIRIEPGEIENQLLLPGMLKEVAVTVKERGNDKILVAYYTAGDQINETQLRDFLKGQLPGYMIPGAFVQLEQMPLTASGKLDRKALPDPEFLPSEGYAPPANAMEEKMIVVWADVLHLEKNNVGVEDNFFAIGGHSIIAHRLINAINSTFSSVVTLRDIFEHPTVRGLTSLIENHHRNLLPAFIRAGEEPFYPASAAQRRLYYEQVSRRDSLAYNINSAYKLEGEIDPDKLQKTFEYLIRRHEALRTCLFIADDIVVQQVEEVVTFRISRLDAGKYNDAAAALADFVKPHDLSSPPLLRVGLLEDERLGNILLIDIHHIVCDGISLNILMNEFKLAYKGEELKHLPYRYIDYAVWQHADGGAHTAQREFWKRQLSGELRAPDLPVMMNRDKVTVYTAASSELVLDHELYARIREFTASVNVSEFMFLLSVYYILLARVSGNTDMIVGSDTIGRNRPDFRDIVGTFVNELPLRVQVERELPYDRFLAAVKDCVLNAFDNQDFQFDEMLSLIKRDKHEKLIHIHFSYANFLDNEVELDQLAFTTIDTRKERRLTQYELKAEVYPDKGEGIRIVFVYSRELYEHATIQIFMRYYQNILVNVLNNPHGRILDINMKKS</sequence>
<name>A0A1T5PCQ1_9BACT</name>
<dbReference type="GO" id="GO:0003824">
    <property type="term" value="F:catalytic activity"/>
    <property type="evidence" value="ECO:0007669"/>
    <property type="project" value="InterPro"/>
</dbReference>
<dbReference type="InterPro" id="IPR045851">
    <property type="entry name" value="AMP-bd_C_sf"/>
</dbReference>
<dbReference type="Pfam" id="PF00668">
    <property type="entry name" value="Condensation"/>
    <property type="match status" value="2"/>
</dbReference>
<dbReference type="Gene3D" id="3.30.300.30">
    <property type="match status" value="1"/>
</dbReference>
<dbReference type="FunFam" id="3.40.50.980:FF:000002">
    <property type="entry name" value="Enterobactin synthetase component F"/>
    <property type="match status" value="1"/>
</dbReference>
<dbReference type="InterPro" id="IPR000873">
    <property type="entry name" value="AMP-dep_synth/lig_dom"/>
</dbReference>
<dbReference type="Pfam" id="PF00501">
    <property type="entry name" value="AMP-binding"/>
    <property type="match status" value="1"/>
</dbReference>
<keyword evidence="4" id="KW-0597">Phosphoprotein</keyword>
<dbReference type="FunFam" id="1.10.1200.10:FF:000005">
    <property type="entry name" value="Nonribosomal peptide synthetase 1"/>
    <property type="match status" value="1"/>
</dbReference>
<dbReference type="Gene3D" id="3.30.559.30">
    <property type="entry name" value="Nonribosomal peptide synthetase, condensation domain"/>
    <property type="match status" value="2"/>
</dbReference>
<dbReference type="InterPro" id="IPR023213">
    <property type="entry name" value="CAT-like_dom_sf"/>
</dbReference>
<dbReference type="NCBIfam" id="TIGR01733">
    <property type="entry name" value="AA-adenyl-dom"/>
    <property type="match status" value="1"/>
</dbReference>
<proteinExistence type="inferred from homology"/>
<dbReference type="Gene3D" id="1.10.1200.10">
    <property type="entry name" value="ACP-like"/>
    <property type="match status" value="1"/>
</dbReference>
<gene>
    <name evidence="6" type="ORF">SAMN05660461_6455</name>
</gene>
<evidence type="ECO:0000313" key="6">
    <source>
        <dbReference type="EMBL" id="SKD10534.1"/>
    </source>
</evidence>
<dbReference type="SUPFAM" id="SSF47336">
    <property type="entry name" value="ACP-like"/>
    <property type="match status" value="1"/>
</dbReference>
<dbReference type="FunFam" id="2.30.38.10:FF:000001">
    <property type="entry name" value="Non-ribosomal peptide synthetase PvdI"/>
    <property type="match status" value="1"/>
</dbReference>
<dbReference type="InterPro" id="IPR001242">
    <property type="entry name" value="Condensation_dom"/>
</dbReference>
<dbReference type="CDD" id="cd05930">
    <property type="entry name" value="A_NRPS"/>
    <property type="match status" value="1"/>
</dbReference>
<dbReference type="SMART" id="SM00823">
    <property type="entry name" value="PKS_PP"/>
    <property type="match status" value="1"/>
</dbReference>
<keyword evidence="7" id="KW-1185">Reference proteome</keyword>
<dbReference type="PANTHER" id="PTHR45527:SF1">
    <property type="entry name" value="FATTY ACID SYNTHASE"/>
    <property type="match status" value="1"/>
</dbReference>
<dbReference type="Proteomes" id="UP000190166">
    <property type="component" value="Unassembled WGS sequence"/>
</dbReference>
<protein>
    <submittedName>
        <fullName evidence="6">Amino acid adenylation domain-containing protein</fullName>
    </submittedName>
</protein>
<dbReference type="RefSeq" id="WP_079473699.1">
    <property type="nucleotide sequence ID" value="NZ_FUZZ01000009.1"/>
</dbReference>
<evidence type="ECO:0000256" key="3">
    <source>
        <dbReference type="ARBA" id="ARBA00022450"/>
    </source>
</evidence>
<dbReference type="FunFam" id="3.40.50.12780:FF:000012">
    <property type="entry name" value="Non-ribosomal peptide synthetase"/>
    <property type="match status" value="1"/>
</dbReference>
<dbReference type="InterPro" id="IPR009081">
    <property type="entry name" value="PP-bd_ACP"/>
</dbReference>
<dbReference type="PROSITE" id="PS00455">
    <property type="entry name" value="AMP_BINDING"/>
    <property type="match status" value="1"/>
</dbReference>
<reference evidence="6 7" key="1">
    <citation type="submission" date="2017-02" db="EMBL/GenBank/DDBJ databases">
        <authorList>
            <person name="Peterson S.W."/>
        </authorList>
    </citation>
    <scope>NUCLEOTIDE SEQUENCE [LARGE SCALE GENOMIC DNA]</scope>
    <source>
        <strain evidence="6 7">DSM 18108</strain>
    </source>
</reference>
<dbReference type="STRING" id="393003.SAMN05660461_6455"/>
<dbReference type="SUPFAM" id="SSF56801">
    <property type="entry name" value="Acetyl-CoA synthetase-like"/>
    <property type="match status" value="1"/>
</dbReference>
<dbReference type="InterPro" id="IPR020806">
    <property type="entry name" value="PKS_PP-bd"/>
</dbReference>
<feature type="domain" description="Carrier" evidence="5">
    <location>
        <begin position="1027"/>
        <end position="1104"/>
    </location>
</feature>
<dbReference type="FunFam" id="3.40.50.980:FF:000001">
    <property type="entry name" value="Non-ribosomal peptide synthetase"/>
    <property type="match status" value="1"/>
</dbReference>
<dbReference type="InterPro" id="IPR020845">
    <property type="entry name" value="AMP-binding_CS"/>
</dbReference>
<dbReference type="FunFam" id="3.30.300.30:FF:000010">
    <property type="entry name" value="Enterobactin synthetase component F"/>
    <property type="match status" value="1"/>
</dbReference>
<dbReference type="GO" id="GO:0031177">
    <property type="term" value="F:phosphopantetheine binding"/>
    <property type="evidence" value="ECO:0007669"/>
    <property type="project" value="InterPro"/>
</dbReference>
<dbReference type="InterPro" id="IPR036736">
    <property type="entry name" value="ACP-like_sf"/>
</dbReference>
<dbReference type="EMBL" id="FUZZ01000009">
    <property type="protein sequence ID" value="SKD10534.1"/>
    <property type="molecule type" value="Genomic_DNA"/>
</dbReference>
<dbReference type="Pfam" id="PF00550">
    <property type="entry name" value="PP-binding"/>
    <property type="match status" value="1"/>
</dbReference>
<accession>A0A1T5PCQ1</accession>
<evidence type="ECO:0000256" key="4">
    <source>
        <dbReference type="ARBA" id="ARBA00022553"/>
    </source>
</evidence>
<dbReference type="Pfam" id="PF13193">
    <property type="entry name" value="AMP-binding_C"/>
    <property type="match status" value="1"/>
</dbReference>